<proteinExistence type="predicted"/>
<dbReference type="NCBIfam" id="TIGR02807">
    <property type="entry name" value="cas6_cmx6"/>
    <property type="match status" value="1"/>
</dbReference>
<organism evidence="1">
    <name type="scientific">Leptolyngbya sp. NK1-12</name>
    <dbReference type="NCBI Taxonomy" id="2547451"/>
    <lineage>
        <taxon>Bacteria</taxon>
        <taxon>Bacillati</taxon>
        <taxon>Cyanobacteriota</taxon>
        <taxon>Cyanophyceae</taxon>
        <taxon>Leptolyngbyales</taxon>
        <taxon>Leptolyngbyaceae</taxon>
        <taxon>Leptolyngbya group</taxon>
        <taxon>Leptolyngbya</taxon>
    </lineage>
</organism>
<name>A0AA96WH94_9CYAN</name>
<dbReference type="AlphaFoldDB" id="A0AA96WH94"/>
<evidence type="ECO:0000313" key="1">
    <source>
        <dbReference type="EMBL" id="WNZ25463.1"/>
    </source>
</evidence>
<accession>A0AA96WH94</accession>
<dbReference type="Pfam" id="PF09559">
    <property type="entry name" value="Cas6"/>
    <property type="match status" value="1"/>
</dbReference>
<reference evidence="1" key="1">
    <citation type="submission" date="2020-05" db="EMBL/GenBank/DDBJ databases">
        <authorList>
            <person name="Zhu T."/>
            <person name="Keshari N."/>
            <person name="Lu X."/>
        </authorList>
    </citation>
    <scope>NUCLEOTIDE SEQUENCE</scope>
    <source>
        <strain evidence="1">NK1-12</strain>
    </source>
</reference>
<dbReference type="InterPro" id="IPR014174">
    <property type="entry name" value="CRISPR-assoc_prot_Cas6/Cmx6"/>
</dbReference>
<sequence length="225" mass="25604">MNFLEVQFALRGRTLPADHSYALYSAVKQLLPSYAQKNQQSEESVIPINLPADVRLCSIPGIPDKDGMIYLHRGSRMRLRCPAEQVQFWYRLLQNQVLDIRGHLIRLVQPRLTLPQPSDTLKARLVTFKLEAIDHAEVPYYFLESCKKGLERLEIRAQASIDSTAAGDLARRTLQVKDKKILGYGVIVEGLSDDDSLKLQWHGLGGRQHFGCGWFYPVREEANDS</sequence>
<dbReference type="RefSeq" id="WP_316431610.1">
    <property type="nucleotide sequence ID" value="NZ_CP053586.1"/>
</dbReference>
<dbReference type="EMBL" id="CP053586">
    <property type="protein sequence ID" value="WNZ25463.1"/>
    <property type="molecule type" value="Genomic_DNA"/>
</dbReference>
<protein>
    <submittedName>
        <fullName evidence="1">Type I-MYXAN CRISPR-associated protein Cas6/Cmx6</fullName>
    </submittedName>
</protein>
<gene>
    <name evidence="1" type="primary">cas6</name>
    <name evidence="1" type="ORF">HJG54_23135</name>
</gene>